<dbReference type="InParanoid" id="D6TPJ0"/>
<dbReference type="RefSeq" id="WP_007909246.1">
    <property type="nucleotide sequence ID" value="NZ_ADVG01000002.1"/>
</dbReference>
<organism evidence="1 2">
    <name type="scientific">Ktedonobacter racemifer DSM 44963</name>
    <dbReference type="NCBI Taxonomy" id="485913"/>
    <lineage>
        <taxon>Bacteria</taxon>
        <taxon>Bacillati</taxon>
        <taxon>Chloroflexota</taxon>
        <taxon>Ktedonobacteria</taxon>
        <taxon>Ktedonobacterales</taxon>
        <taxon>Ktedonobacteraceae</taxon>
        <taxon>Ktedonobacter</taxon>
    </lineage>
</organism>
<sequence>MQYLLLPFTHGIDREAIDQALVMAENFSACLVCVAFIPCSPDKHKGIRLERIQQAKDFLEYMYYRARQAGIKLQRMELYIPNLEEGILRLSQEMDNAPILLFTRHERGILLDLSTIRSVVEDERSRYYLLLLARRHGSIALPQFLQPLLQKYQGTAKAPALRFLGPQHANPESMLLGSHRLLDIKNGNQSFLRSNF</sequence>
<name>D6TPJ0_KTERA</name>
<dbReference type="EMBL" id="ADVG01000002">
    <property type="protein sequence ID" value="EFH85604.1"/>
    <property type="molecule type" value="Genomic_DNA"/>
</dbReference>
<protein>
    <recommendedName>
        <fullName evidence="3">UspA domain-containing protein</fullName>
    </recommendedName>
</protein>
<reference evidence="1 2" key="1">
    <citation type="journal article" date="2011" name="Stand. Genomic Sci.">
        <title>Non-contiguous finished genome sequence and contextual data of the filamentous soil bacterium Ktedonobacter racemifer type strain (SOSP1-21).</title>
        <authorList>
            <person name="Chang Y.J."/>
            <person name="Land M."/>
            <person name="Hauser L."/>
            <person name="Chertkov O."/>
            <person name="Del Rio T.G."/>
            <person name="Nolan M."/>
            <person name="Copeland A."/>
            <person name="Tice H."/>
            <person name="Cheng J.F."/>
            <person name="Lucas S."/>
            <person name="Han C."/>
            <person name="Goodwin L."/>
            <person name="Pitluck S."/>
            <person name="Ivanova N."/>
            <person name="Ovchinikova G."/>
            <person name="Pati A."/>
            <person name="Chen A."/>
            <person name="Palaniappan K."/>
            <person name="Mavromatis K."/>
            <person name="Liolios K."/>
            <person name="Brettin T."/>
            <person name="Fiebig A."/>
            <person name="Rohde M."/>
            <person name="Abt B."/>
            <person name="Goker M."/>
            <person name="Detter J.C."/>
            <person name="Woyke T."/>
            <person name="Bristow J."/>
            <person name="Eisen J.A."/>
            <person name="Markowitz V."/>
            <person name="Hugenholtz P."/>
            <person name="Kyrpides N.C."/>
            <person name="Klenk H.P."/>
            <person name="Lapidus A."/>
        </authorList>
    </citation>
    <scope>NUCLEOTIDE SEQUENCE [LARGE SCALE GENOMIC DNA]</scope>
    <source>
        <strain evidence="2">DSM 44963</strain>
    </source>
</reference>
<accession>D6TPJ0</accession>
<gene>
    <name evidence="1" type="ORF">Krac_6829</name>
</gene>
<dbReference type="Proteomes" id="UP000004508">
    <property type="component" value="Unassembled WGS sequence"/>
</dbReference>
<dbReference type="AlphaFoldDB" id="D6TPJ0"/>
<dbReference type="OrthoDB" id="160226at2"/>
<dbReference type="STRING" id="485913.Krac_6829"/>
<evidence type="ECO:0008006" key="3">
    <source>
        <dbReference type="Google" id="ProtNLM"/>
    </source>
</evidence>
<proteinExistence type="predicted"/>
<evidence type="ECO:0000313" key="2">
    <source>
        <dbReference type="Proteomes" id="UP000004508"/>
    </source>
</evidence>
<evidence type="ECO:0000313" key="1">
    <source>
        <dbReference type="EMBL" id="EFH85604.1"/>
    </source>
</evidence>
<comment type="caution">
    <text evidence="1">The sequence shown here is derived from an EMBL/GenBank/DDBJ whole genome shotgun (WGS) entry which is preliminary data.</text>
</comment>
<keyword evidence="2" id="KW-1185">Reference proteome</keyword>